<feature type="chain" id="PRO_5040414531" evidence="1">
    <location>
        <begin position="17"/>
        <end position="193"/>
    </location>
</feature>
<protein>
    <submittedName>
        <fullName evidence="2">Uncharacterized protein</fullName>
    </submittedName>
</protein>
<gene>
    <name evidence="2" type="ORF">CKM354_000826600</name>
</gene>
<dbReference type="Proteomes" id="UP000825890">
    <property type="component" value="Unassembled WGS sequence"/>
</dbReference>
<feature type="signal peptide" evidence="1">
    <location>
        <begin position="1"/>
        <end position="16"/>
    </location>
</feature>
<evidence type="ECO:0000256" key="1">
    <source>
        <dbReference type="SAM" id="SignalP"/>
    </source>
</evidence>
<dbReference type="EMBL" id="BOLY01000005">
    <property type="protein sequence ID" value="GIZ45083.1"/>
    <property type="molecule type" value="Genomic_DNA"/>
</dbReference>
<comment type="caution">
    <text evidence="2">The sequence shown here is derived from an EMBL/GenBank/DDBJ whole genome shotgun (WGS) entry which is preliminary data.</text>
</comment>
<accession>A0A9P3CLS4</accession>
<sequence>MRLDILLLGLPCFALGRSIMARSTPDIDAGCTICHKDTDSAWKKWVADTNAIPKNLLDEAAGSFQKTYDADYKPPLCSVAGTNCYYLEKGIDWVPSGQELRKPVGKYSLKNGRKIYVFVYWNNMQKFGGEGGSVNVYAAHCCVELVVNGNAKANVKGKNYLHNGGYQGQGKYCIYDNYAHVAISIVKGDQRHF</sequence>
<evidence type="ECO:0000313" key="3">
    <source>
        <dbReference type="Proteomes" id="UP000825890"/>
    </source>
</evidence>
<keyword evidence="3" id="KW-1185">Reference proteome</keyword>
<organism evidence="2 3">
    <name type="scientific">Cercospora kikuchii</name>
    <dbReference type="NCBI Taxonomy" id="84275"/>
    <lineage>
        <taxon>Eukaryota</taxon>
        <taxon>Fungi</taxon>
        <taxon>Dikarya</taxon>
        <taxon>Ascomycota</taxon>
        <taxon>Pezizomycotina</taxon>
        <taxon>Dothideomycetes</taxon>
        <taxon>Dothideomycetidae</taxon>
        <taxon>Mycosphaerellales</taxon>
        <taxon>Mycosphaerellaceae</taxon>
        <taxon>Cercospora</taxon>
    </lineage>
</organism>
<proteinExistence type="predicted"/>
<evidence type="ECO:0000313" key="2">
    <source>
        <dbReference type="EMBL" id="GIZ45083.1"/>
    </source>
</evidence>
<dbReference type="RefSeq" id="XP_044659570.1">
    <property type="nucleotide sequence ID" value="XM_044803635.1"/>
</dbReference>
<dbReference type="OrthoDB" id="10292824at2759"/>
<reference evidence="2 3" key="1">
    <citation type="submission" date="2021-01" db="EMBL/GenBank/DDBJ databases">
        <title>Cercospora kikuchii MAFF 305040 whole genome shotgun sequence.</title>
        <authorList>
            <person name="Kashiwa T."/>
            <person name="Suzuki T."/>
        </authorList>
    </citation>
    <scope>NUCLEOTIDE SEQUENCE [LARGE SCALE GENOMIC DNA]</scope>
    <source>
        <strain evidence="2 3">MAFF 305040</strain>
    </source>
</reference>
<name>A0A9P3CLS4_9PEZI</name>
<dbReference type="GeneID" id="68293841"/>
<keyword evidence="1" id="KW-0732">Signal</keyword>
<dbReference type="AlphaFoldDB" id="A0A9P3CLS4"/>